<reference evidence="1 2" key="1">
    <citation type="journal article" date="2018" name="Evol. Lett.">
        <title>Horizontal gene cluster transfer increased hallucinogenic mushroom diversity.</title>
        <authorList>
            <person name="Reynolds H.T."/>
            <person name="Vijayakumar V."/>
            <person name="Gluck-Thaler E."/>
            <person name="Korotkin H.B."/>
            <person name="Matheny P.B."/>
            <person name="Slot J.C."/>
        </authorList>
    </citation>
    <scope>NUCLEOTIDE SEQUENCE [LARGE SCALE GENOMIC DNA]</scope>
    <source>
        <strain evidence="1 2">SRW20</strain>
    </source>
</reference>
<dbReference type="Gene3D" id="3.80.10.10">
    <property type="entry name" value="Ribonuclease Inhibitor"/>
    <property type="match status" value="1"/>
</dbReference>
<sequence length="700" mass="77556">MIGTTLMTFTEKLSPAIADLPNEIISQIFLVGTTDWRNTAPLTLPFPVIASSICYHWRQLARSNPVLWSFLVAPLHKEDEDCLYWISDWIGLSANLPLSVVVDDKLRRPRRSSEATNRLASEAVTLITQSWNRLRSLDISLDSFSLVKNQIIQLRHAPNLRQLSLCFRGPPFATIFIPEVDRPLPPSVTKLRAQNLALQSPCNLTSLTMHKPRLGYEGTQILFSGCPNLANLIIHNLVPVNSPIPAKRTEIRAESLQSLAIHSHGIDERGAVYFLSFLKIPNLSYLEVDGNTRIASILRSSISSSNVVCRKNVESPIGTDAASMSHSKKRKLSGLSGLELRMAYEALRRLKSSFVSADEESDSEADPDAPALEGFEDQVDAMLTMMGSRLGGPQSLSFSGMTAEDLVKLKILFTGFLVLKGNADERVKTTTSLGKDCLWSSENLYRHLLLLEGLVPRTTETSARAWIDAFLFRASAMLGEDKHLIVNMEHVVPATTISSSSLSTLSRFIDYSAVATDRRTAEILLRNSGLLALKALRPYSFFVVEAKPFNLPEHVPQAVSEMYASGKLLETKFVRGALTNGRDWIFLYLQFADNYEGASFSQSSVITWTARVDPNGEREIIRPWPEMIAAILADWPALRQLYLNTHAMISGIMSPVKLLAIVHLDARSADSDGAEKDLRLNFLQLASIETHSDAAAIALI</sequence>
<dbReference type="SUPFAM" id="SSF52047">
    <property type="entry name" value="RNI-like"/>
    <property type="match status" value="1"/>
</dbReference>
<evidence type="ECO:0000313" key="2">
    <source>
        <dbReference type="Proteomes" id="UP000284706"/>
    </source>
</evidence>
<dbReference type="InterPro" id="IPR032675">
    <property type="entry name" value="LRR_dom_sf"/>
</dbReference>
<dbReference type="InParanoid" id="A0A409Y4N6"/>
<dbReference type="OrthoDB" id="2720314at2759"/>
<name>A0A409Y4N6_9AGAR</name>
<organism evidence="1 2">
    <name type="scientific">Gymnopilus dilepis</name>
    <dbReference type="NCBI Taxonomy" id="231916"/>
    <lineage>
        <taxon>Eukaryota</taxon>
        <taxon>Fungi</taxon>
        <taxon>Dikarya</taxon>
        <taxon>Basidiomycota</taxon>
        <taxon>Agaricomycotina</taxon>
        <taxon>Agaricomycetes</taxon>
        <taxon>Agaricomycetidae</taxon>
        <taxon>Agaricales</taxon>
        <taxon>Agaricineae</taxon>
        <taxon>Hymenogastraceae</taxon>
        <taxon>Gymnopilus</taxon>
    </lineage>
</organism>
<dbReference type="Proteomes" id="UP000284706">
    <property type="component" value="Unassembled WGS sequence"/>
</dbReference>
<dbReference type="EMBL" id="NHYE01001153">
    <property type="protein sequence ID" value="PPQ98006.1"/>
    <property type="molecule type" value="Genomic_DNA"/>
</dbReference>
<comment type="caution">
    <text evidence="1">The sequence shown here is derived from an EMBL/GenBank/DDBJ whole genome shotgun (WGS) entry which is preliminary data.</text>
</comment>
<evidence type="ECO:0000313" key="1">
    <source>
        <dbReference type="EMBL" id="PPQ98006.1"/>
    </source>
</evidence>
<accession>A0A409Y4N6</accession>
<keyword evidence="2" id="KW-1185">Reference proteome</keyword>
<gene>
    <name evidence="1" type="ORF">CVT26_003068</name>
</gene>
<dbReference type="AlphaFoldDB" id="A0A409Y4N6"/>
<proteinExistence type="predicted"/>
<protein>
    <submittedName>
        <fullName evidence="1">Uncharacterized protein</fullName>
    </submittedName>
</protein>